<dbReference type="InterPro" id="IPR000515">
    <property type="entry name" value="MetI-like"/>
</dbReference>
<keyword evidence="6 7" id="KW-0472">Membrane</keyword>
<dbReference type="STRING" id="1437608.GCA_000771645_01503"/>
<evidence type="ECO:0000256" key="8">
    <source>
        <dbReference type="SAM" id="MobiDB-lite"/>
    </source>
</evidence>
<dbReference type="GO" id="GO:0005886">
    <property type="term" value="C:plasma membrane"/>
    <property type="evidence" value="ECO:0007669"/>
    <property type="project" value="UniProtKB-SubCell"/>
</dbReference>
<evidence type="ECO:0000256" key="2">
    <source>
        <dbReference type="ARBA" id="ARBA00022448"/>
    </source>
</evidence>
<dbReference type="EMBL" id="JGYN01000005">
    <property type="protein sequence ID" value="KFI52456.1"/>
    <property type="molecule type" value="Genomic_DNA"/>
</dbReference>
<comment type="subcellular location">
    <subcellularLocation>
        <location evidence="1 7">Cell membrane</location>
        <topology evidence="1 7">Multi-pass membrane protein</topology>
    </subcellularLocation>
</comment>
<dbReference type="Pfam" id="PF00528">
    <property type="entry name" value="BPD_transp_1"/>
    <property type="match status" value="1"/>
</dbReference>
<dbReference type="InterPro" id="IPR050366">
    <property type="entry name" value="BP-dependent_transpt_permease"/>
</dbReference>
<reference evidence="10 11" key="1">
    <citation type="submission" date="2014-03" db="EMBL/GenBank/DDBJ databases">
        <title>Genomics of Bifidobacteria.</title>
        <authorList>
            <person name="Ventura M."/>
            <person name="Milani C."/>
            <person name="Lugli G.A."/>
        </authorList>
    </citation>
    <scope>NUCLEOTIDE SEQUENCE [LARGE SCALE GENOMIC DNA]</scope>
    <source>
        <strain evidence="10 11">DSM 23969</strain>
    </source>
</reference>
<evidence type="ECO:0000256" key="6">
    <source>
        <dbReference type="ARBA" id="ARBA00023136"/>
    </source>
</evidence>
<dbReference type="InterPro" id="IPR035906">
    <property type="entry name" value="MetI-like_sf"/>
</dbReference>
<evidence type="ECO:0000256" key="7">
    <source>
        <dbReference type="RuleBase" id="RU363032"/>
    </source>
</evidence>
<dbReference type="eggNOG" id="COG1173">
    <property type="taxonomic scope" value="Bacteria"/>
</dbReference>
<proteinExistence type="inferred from homology"/>
<evidence type="ECO:0000256" key="1">
    <source>
        <dbReference type="ARBA" id="ARBA00004651"/>
    </source>
</evidence>
<name>A0A087A106_9BIFI</name>
<dbReference type="AlphaFoldDB" id="A0A087A106"/>
<evidence type="ECO:0000256" key="3">
    <source>
        <dbReference type="ARBA" id="ARBA00022475"/>
    </source>
</evidence>
<dbReference type="RefSeq" id="WP_202962021.1">
    <property type="nucleotide sequence ID" value="NZ_JDUU01000003.1"/>
</dbReference>
<feature type="transmembrane region" description="Helical" evidence="7">
    <location>
        <begin position="149"/>
        <end position="182"/>
    </location>
</feature>
<sequence>MSENTITATARGKQPVATSPKGDVPDKVVRKMTKRRFSVPAALRTPLAIIGLIVLALWVLVIIFAPLLEPHDPLDQLGTRLSAPSGDYWFGTDTLGRDIFSRVIAASRVSIPSSIVLVIFSSVIGSLIGAMAGYFGGWIDEAFMRVTDLVFAFPSTILAMVISAALGPSIQNAIIAVVLVSWPTYARLVRSLVLGLRNSEFVIVGRLLGRSSFASLFKDILPNILPHIFVLMFVDLGDCLLTLSGLSFLGLGATPPMPEWGQMVSEGVTRMTSWWLAFFPGLAIFTVVIAENFVGDAVRDWFDRSYISGNQEGR</sequence>
<dbReference type="CDD" id="cd06261">
    <property type="entry name" value="TM_PBP2"/>
    <property type="match status" value="1"/>
</dbReference>
<evidence type="ECO:0000259" key="9">
    <source>
        <dbReference type="PROSITE" id="PS50928"/>
    </source>
</evidence>
<feature type="transmembrane region" description="Helical" evidence="7">
    <location>
        <begin position="273"/>
        <end position="294"/>
    </location>
</feature>
<keyword evidence="4 7" id="KW-0812">Transmembrane</keyword>
<gene>
    <name evidence="10" type="ORF">BBIA_0880</name>
</gene>
<keyword evidence="3" id="KW-1003">Cell membrane</keyword>
<evidence type="ECO:0000256" key="5">
    <source>
        <dbReference type="ARBA" id="ARBA00022989"/>
    </source>
</evidence>
<keyword evidence="2 7" id="KW-0813">Transport</keyword>
<dbReference type="PANTHER" id="PTHR43386:SF1">
    <property type="entry name" value="D,D-DIPEPTIDE TRANSPORT SYSTEM PERMEASE PROTEIN DDPC-RELATED"/>
    <property type="match status" value="1"/>
</dbReference>
<dbReference type="PROSITE" id="PS50928">
    <property type="entry name" value="ABC_TM1"/>
    <property type="match status" value="1"/>
</dbReference>
<feature type="domain" description="ABC transmembrane type-1" evidence="9">
    <location>
        <begin position="111"/>
        <end position="295"/>
    </location>
</feature>
<dbReference type="SUPFAM" id="SSF161098">
    <property type="entry name" value="MetI-like"/>
    <property type="match status" value="1"/>
</dbReference>
<dbReference type="Proteomes" id="UP000029108">
    <property type="component" value="Unassembled WGS sequence"/>
</dbReference>
<feature type="transmembrane region" description="Helical" evidence="7">
    <location>
        <begin position="41"/>
        <end position="68"/>
    </location>
</feature>
<dbReference type="Gene3D" id="1.10.3720.10">
    <property type="entry name" value="MetI-like"/>
    <property type="match status" value="1"/>
</dbReference>
<dbReference type="PANTHER" id="PTHR43386">
    <property type="entry name" value="OLIGOPEPTIDE TRANSPORT SYSTEM PERMEASE PROTEIN APPC"/>
    <property type="match status" value="1"/>
</dbReference>
<feature type="transmembrane region" description="Helical" evidence="7">
    <location>
        <begin position="115"/>
        <end position="137"/>
    </location>
</feature>
<dbReference type="InterPro" id="IPR025966">
    <property type="entry name" value="OppC_N"/>
</dbReference>
<evidence type="ECO:0000313" key="10">
    <source>
        <dbReference type="EMBL" id="KFI52456.1"/>
    </source>
</evidence>
<keyword evidence="11" id="KW-1185">Reference proteome</keyword>
<feature type="transmembrane region" description="Helical" evidence="7">
    <location>
        <begin position="228"/>
        <end position="253"/>
    </location>
</feature>
<feature type="region of interest" description="Disordered" evidence="8">
    <location>
        <begin position="1"/>
        <end position="24"/>
    </location>
</feature>
<accession>A0A087A106</accession>
<evidence type="ECO:0000313" key="11">
    <source>
        <dbReference type="Proteomes" id="UP000029108"/>
    </source>
</evidence>
<dbReference type="Pfam" id="PF12911">
    <property type="entry name" value="OppC_N"/>
    <property type="match status" value="1"/>
</dbReference>
<dbReference type="GO" id="GO:0055085">
    <property type="term" value="P:transmembrane transport"/>
    <property type="evidence" value="ECO:0007669"/>
    <property type="project" value="InterPro"/>
</dbReference>
<keyword evidence="5 7" id="KW-1133">Transmembrane helix</keyword>
<comment type="caution">
    <text evidence="10">The sequence shown here is derived from an EMBL/GenBank/DDBJ whole genome shotgun (WGS) entry which is preliminary data.</text>
</comment>
<protein>
    <submittedName>
        <fullName evidence="10">Peptide ABC transporter permease</fullName>
    </submittedName>
</protein>
<organism evidence="10 11">
    <name type="scientific">Bifidobacterium biavatii DSM 23969</name>
    <dbReference type="NCBI Taxonomy" id="1437608"/>
    <lineage>
        <taxon>Bacteria</taxon>
        <taxon>Bacillati</taxon>
        <taxon>Actinomycetota</taxon>
        <taxon>Actinomycetes</taxon>
        <taxon>Bifidobacteriales</taxon>
        <taxon>Bifidobacteriaceae</taxon>
        <taxon>Bifidobacterium</taxon>
    </lineage>
</organism>
<comment type="similarity">
    <text evidence="7">Belongs to the binding-protein-dependent transport system permease family.</text>
</comment>
<evidence type="ECO:0000256" key="4">
    <source>
        <dbReference type="ARBA" id="ARBA00022692"/>
    </source>
</evidence>